<comment type="caution">
    <text evidence="2">The sequence shown here is derived from an EMBL/GenBank/DDBJ whole genome shotgun (WGS) entry which is preliminary data.</text>
</comment>
<keyword evidence="3" id="KW-1185">Reference proteome</keyword>
<evidence type="ECO:0008006" key="4">
    <source>
        <dbReference type="Google" id="ProtNLM"/>
    </source>
</evidence>
<gene>
    <name evidence="2" type="ORF">ZIOFF_046706</name>
</gene>
<protein>
    <recommendedName>
        <fullName evidence="4">Mitochondrial protein</fullName>
    </recommendedName>
</protein>
<feature type="region of interest" description="Disordered" evidence="1">
    <location>
        <begin position="23"/>
        <end position="70"/>
    </location>
</feature>
<dbReference type="AlphaFoldDB" id="A0A8J5FNB3"/>
<evidence type="ECO:0000313" key="3">
    <source>
        <dbReference type="Proteomes" id="UP000734854"/>
    </source>
</evidence>
<evidence type="ECO:0000256" key="1">
    <source>
        <dbReference type="SAM" id="MobiDB-lite"/>
    </source>
</evidence>
<organism evidence="2 3">
    <name type="scientific">Zingiber officinale</name>
    <name type="common">Ginger</name>
    <name type="synonym">Amomum zingiber</name>
    <dbReference type="NCBI Taxonomy" id="94328"/>
    <lineage>
        <taxon>Eukaryota</taxon>
        <taxon>Viridiplantae</taxon>
        <taxon>Streptophyta</taxon>
        <taxon>Embryophyta</taxon>
        <taxon>Tracheophyta</taxon>
        <taxon>Spermatophyta</taxon>
        <taxon>Magnoliopsida</taxon>
        <taxon>Liliopsida</taxon>
        <taxon>Zingiberales</taxon>
        <taxon>Zingiberaceae</taxon>
        <taxon>Zingiber</taxon>
    </lineage>
</organism>
<feature type="compositionally biased region" description="Polar residues" evidence="1">
    <location>
        <begin position="44"/>
        <end position="60"/>
    </location>
</feature>
<dbReference type="EMBL" id="JACMSC010000013">
    <property type="protein sequence ID" value="KAG6491768.1"/>
    <property type="molecule type" value="Genomic_DNA"/>
</dbReference>
<name>A0A8J5FNB3_ZINOF</name>
<reference evidence="2 3" key="1">
    <citation type="submission" date="2020-08" db="EMBL/GenBank/DDBJ databases">
        <title>Plant Genome Project.</title>
        <authorList>
            <person name="Zhang R.-G."/>
        </authorList>
    </citation>
    <scope>NUCLEOTIDE SEQUENCE [LARGE SCALE GENOMIC DNA]</scope>
    <source>
        <tissue evidence="2">Rhizome</tissue>
    </source>
</reference>
<proteinExistence type="predicted"/>
<dbReference type="Proteomes" id="UP000734854">
    <property type="component" value="Unassembled WGS sequence"/>
</dbReference>
<sequence length="167" mass="19262">MVGNKFKEEEQTWKGIIYLRKNHQKGKDESSLQYSHDSEPENLHPSTNNSLPKSDSQSESGMPIAFRKGDRSCTKHPISKFVSYSNLSSSLVTFCSQLSNVDIPKNVQEALQVPKWKEVVLEEMRALEKNNTWKIVTLPTGKRTVGCKWVLRNITQIAQWRDIRLDW</sequence>
<feature type="compositionally biased region" description="Basic and acidic residues" evidence="1">
    <location>
        <begin position="25"/>
        <end position="42"/>
    </location>
</feature>
<evidence type="ECO:0000313" key="2">
    <source>
        <dbReference type="EMBL" id="KAG6491768.1"/>
    </source>
</evidence>
<accession>A0A8J5FNB3</accession>